<dbReference type="FunCoup" id="A0A168RYZ0">
    <property type="interactions" value="54"/>
</dbReference>
<keyword evidence="5" id="KW-0472">Membrane</keyword>
<dbReference type="GO" id="GO:0016020">
    <property type="term" value="C:membrane"/>
    <property type="evidence" value="ECO:0007669"/>
    <property type="project" value="UniProtKB-SubCell"/>
</dbReference>
<dbReference type="GO" id="GO:0006869">
    <property type="term" value="P:lipid transport"/>
    <property type="evidence" value="ECO:0007669"/>
    <property type="project" value="UniProtKB-KW"/>
</dbReference>
<evidence type="ECO:0000256" key="3">
    <source>
        <dbReference type="ARBA" id="ARBA00023055"/>
    </source>
</evidence>
<keyword evidence="3" id="KW-0445">Lipid transport</keyword>
<feature type="domain" description="C2" evidence="7">
    <location>
        <begin position="392"/>
        <end position="512"/>
    </location>
</feature>
<keyword evidence="4" id="KW-0446">Lipid-binding</keyword>
<reference evidence="9" key="1">
    <citation type="submission" date="2016-04" db="EMBL/GenBank/DDBJ databases">
        <authorList>
            <person name="Evans L.H."/>
            <person name="Alamgir A."/>
            <person name="Owens N."/>
            <person name="Weber N.D."/>
            <person name="Virtaneva K."/>
            <person name="Barbian K."/>
            <person name="Babar A."/>
            <person name="Rosenke K."/>
        </authorList>
    </citation>
    <scope>NUCLEOTIDE SEQUENCE [LARGE SCALE GENOMIC DNA]</scope>
    <source>
        <strain evidence="9">CBS 101.48</strain>
    </source>
</reference>
<dbReference type="OrthoDB" id="1029639at2759"/>
<dbReference type="InterPro" id="IPR056910">
    <property type="entry name" value="TCB1-3_C2"/>
</dbReference>
<dbReference type="Pfam" id="PF25669">
    <property type="entry name" value="SMP_MUG190-like"/>
    <property type="match status" value="1"/>
</dbReference>
<dbReference type="Pfam" id="PF00168">
    <property type="entry name" value="C2"/>
    <property type="match status" value="5"/>
</dbReference>
<feature type="domain" description="C2" evidence="7">
    <location>
        <begin position="537"/>
        <end position="663"/>
    </location>
</feature>
<dbReference type="CDD" id="cd00030">
    <property type="entry name" value="C2"/>
    <property type="match status" value="1"/>
</dbReference>
<evidence type="ECO:0000256" key="2">
    <source>
        <dbReference type="ARBA" id="ARBA00022448"/>
    </source>
</evidence>
<feature type="domain" description="C2" evidence="7">
    <location>
        <begin position="1218"/>
        <end position="1333"/>
    </location>
</feature>
<proteinExistence type="predicted"/>
<evidence type="ECO:0000313" key="9">
    <source>
        <dbReference type="EMBL" id="SAM07578.1"/>
    </source>
</evidence>
<evidence type="ECO:0000256" key="6">
    <source>
        <dbReference type="SAM" id="MobiDB-lite"/>
    </source>
</evidence>
<dbReference type="OMA" id="HETIKIN"/>
<keyword evidence="10" id="KW-1185">Reference proteome</keyword>
<comment type="subcellular location">
    <subcellularLocation>
        <location evidence="1">Membrane</location>
    </subcellularLocation>
</comment>
<feature type="domain" description="C2" evidence="7">
    <location>
        <begin position="685"/>
        <end position="801"/>
    </location>
</feature>
<dbReference type="PROSITE" id="PS51847">
    <property type="entry name" value="SMP"/>
    <property type="match status" value="1"/>
</dbReference>
<organism evidence="9">
    <name type="scientific">Absidia glauca</name>
    <name type="common">Pin mould</name>
    <dbReference type="NCBI Taxonomy" id="4829"/>
    <lineage>
        <taxon>Eukaryota</taxon>
        <taxon>Fungi</taxon>
        <taxon>Fungi incertae sedis</taxon>
        <taxon>Mucoromycota</taxon>
        <taxon>Mucoromycotina</taxon>
        <taxon>Mucoromycetes</taxon>
        <taxon>Mucorales</taxon>
        <taxon>Cunninghamellaceae</taxon>
        <taxon>Absidia</taxon>
    </lineage>
</organism>
<evidence type="ECO:0000256" key="1">
    <source>
        <dbReference type="ARBA" id="ARBA00004370"/>
    </source>
</evidence>
<name>A0A168RYZ0_ABSGL</name>
<dbReference type="STRING" id="4829.A0A168RYZ0"/>
<protein>
    <recommendedName>
        <fullName evidence="11">C2 domain-containing protein</fullName>
    </recommendedName>
</protein>
<dbReference type="InterPro" id="IPR031468">
    <property type="entry name" value="SMP_LBD"/>
</dbReference>
<dbReference type="PROSITE" id="PS50004">
    <property type="entry name" value="C2"/>
    <property type="match status" value="5"/>
</dbReference>
<dbReference type="PANTHER" id="PTHR46980">
    <property type="entry name" value="TRICALBIN-1-RELATED"/>
    <property type="match status" value="1"/>
</dbReference>
<feature type="compositionally biased region" description="Basic and acidic residues" evidence="6">
    <location>
        <begin position="877"/>
        <end position="893"/>
    </location>
</feature>
<dbReference type="InterPro" id="IPR017147">
    <property type="entry name" value="Tricalbin"/>
</dbReference>
<evidence type="ECO:0000259" key="8">
    <source>
        <dbReference type="PROSITE" id="PS51847"/>
    </source>
</evidence>
<dbReference type="InParanoid" id="A0A168RYZ0"/>
<feature type="domain" description="SMP-LTD" evidence="8">
    <location>
        <begin position="194"/>
        <end position="399"/>
    </location>
</feature>
<dbReference type="InterPro" id="IPR000008">
    <property type="entry name" value="C2_dom"/>
</dbReference>
<dbReference type="PANTHER" id="PTHR46980:SF2">
    <property type="entry name" value="TRICALBIN-1-RELATED"/>
    <property type="match status" value="1"/>
</dbReference>
<dbReference type="InterPro" id="IPR052455">
    <property type="entry name" value="Tricalbin_domain"/>
</dbReference>
<dbReference type="Proteomes" id="UP000078561">
    <property type="component" value="Unassembled WGS sequence"/>
</dbReference>
<dbReference type="GO" id="GO:0008289">
    <property type="term" value="F:lipid binding"/>
    <property type="evidence" value="ECO:0007669"/>
    <property type="project" value="UniProtKB-KW"/>
</dbReference>
<evidence type="ECO:0008006" key="11">
    <source>
        <dbReference type="Google" id="ProtNLM"/>
    </source>
</evidence>
<evidence type="ECO:0000256" key="5">
    <source>
        <dbReference type="ARBA" id="ARBA00023136"/>
    </source>
</evidence>
<dbReference type="GO" id="GO:0061817">
    <property type="term" value="P:endoplasmic reticulum-plasma membrane tethering"/>
    <property type="evidence" value="ECO:0007669"/>
    <property type="project" value="InterPro"/>
</dbReference>
<dbReference type="InterPro" id="IPR035892">
    <property type="entry name" value="C2_domain_sf"/>
</dbReference>
<dbReference type="PIRSF" id="PIRSF037232">
    <property type="entry name" value="Tricalbin"/>
    <property type="match status" value="1"/>
</dbReference>
<dbReference type="Pfam" id="PF24920">
    <property type="entry name" value="C2_TCB1"/>
    <property type="match status" value="1"/>
</dbReference>
<sequence length="1348" mass="148118">MASPVENNPVDVQSSPSPVPSPPTSIDDKTESGAVTDTVASGSSSSPSAPGSFQKSNGNLPEWYNVGWTSFSDLPNPGNEQDLETLKKTLGGSSDALVDTFSTARPDKGSNSKHDLISHFLSEAYYGEWYHNAGVMIFAVASTWVQTKLGGGLMGCLVIGAFLGTYYQTSIRRLRRNMRDDLQRELMSTRLLTDVESADWINNFMSRFWLIYEPGLSAQIIGTADAILIDSTPSFLDSIRLSTFTLGTKAPRIEGIKTYPRTEPNVVCMDWKVSFVPNDTSDLTKRDMDAKINPKIVLTVRVGKGLVGAGMPILLEDLSFTGNMRLKFKFYNEFPHIKTIEASFLEVPEIDYSLKPVGGETFGFDINMIPGLEPFIKEQIHATLGPMMYAPNVYTVDMTGNVASLDDANGVAAITIYSGSNLKAADFFGSLDPYVSFHVGNVHNPAAGETKAIEDTNNPKWNETHFVLLNNLNQSIYFQLMDRNTGRKDAQVGVANLELKDFETNNTMEGKNMVVLRNGKAVGELKADIRYLPVSKPEKKEDGTIIPPPESDSGILRFYVHECKQLGGDRKAAFGLLKADCSAYAVIKVNGHEKLRSKPFKRSFNPTWNKYIDVFVPDRNNMDLGVTVWDSNEFADDTLMGRWNSSLVQFQEQTSKDSQDWWNLSDGAGRIHLSMTWKPVMMTGINTDLSGGLGYTAPIGVVRLNLFGARDIKNVEALTGGKSDPYARVLSGMQVRGQTEHVEDNLDPDWNTALYVPVHSLREDLTIEVMDYNDIQKDKSLGITSLILKDFIQERTGENGQSIYEAKEALDRTVDLTNLERTKTKGTIHYAVSFHPTLELAKQEHKEDEEAPATGEENKEDQTEATVKDTAVGDASEETKPADAVPEKDIHGETIQYTDDKKINLIGYESGILTVNIQSVTIPNRNRAVVDVLVDSNDAQFTTSQLRGVELPFHETGDAFVKEMDFSRLMVNVRRWTDNEKEREVIGYYTSPVRDIVRQIMNGEHDSEKGKQVTLLDCAGGSARLAFKFTPVIQFKLDPAESLENQGNLTVTALKATNLKPADRSGNSDPFVVFTLDNQKVHKTEVLKKTLNPVFKNEVFTVPVPSRINSVLKASVYDWDQVGSDTLIGEGTIPFTGEQLESFAAKDFEINLTEGGSLRVRLLWQPQLLARKRTGTSLFSATTRMFTHAPGSALGAGKTFAGAGIGAGGKAIGAIGDGIGGGFRSFGKLAGGGGAKNLQVTIVGARNLKAMDRGGTSDPYARVRIGTKGVYKTKHIKKTLTPEWNEKFTAKAENGKIDITVKDHNTLTDVDIGSVVFDASKVVQTGEPFDGWLTLSPEGTGEIHIRVD</sequence>
<evidence type="ECO:0000259" key="7">
    <source>
        <dbReference type="PROSITE" id="PS50004"/>
    </source>
</evidence>
<feature type="region of interest" description="Disordered" evidence="6">
    <location>
        <begin position="842"/>
        <end position="893"/>
    </location>
</feature>
<evidence type="ECO:0000313" key="10">
    <source>
        <dbReference type="Proteomes" id="UP000078561"/>
    </source>
</evidence>
<dbReference type="EMBL" id="LT554760">
    <property type="protein sequence ID" value="SAM07578.1"/>
    <property type="molecule type" value="Genomic_DNA"/>
</dbReference>
<dbReference type="CDD" id="cd21678">
    <property type="entry name" value="SMP_TCB"/>
    <property type="match status" value="1"/>
</dbReference>
<dbReference type="Gene3D" id="2.60.40.150">
    <property type="entry name" value="C2 domain"/>
    <property type="match status" value="5"/>
</dbReference>
<keyword evidence="2" id="KW-0813">Transport</keyword>
<accession>A0A168RYZ0</accession>
<feature type="domain" description="C2" evidence="7">
    <location>
        <begin position="1029"/>
        <end position="1148"/>
    </location>
</feature>
<evidence type="ECO:0000256" key="4">
    <source>
        <dbReference type="ARBA" id="ARBA00023121"/>
    </source>
</evidence>
<feature type="region of interest" description="Disordered" evidence="6">
    <location>
        <begin position="1"/>
        <end position="58"/>
    </location>
</feature>
<dbReference type="SMART" id="SM00239">
    <property type="entry name" value="C2"/>
    <property type="match status" value="5"/>
</dbReference>
<dbReference type="GO" id="GO:0071944">
    <property type="term" value="C:cell periphery"/>
    <property type="evidence" value="ECO:0007669"/>
    <property type="project" value="UniProtKB-ARBA"/>
</dbReference>
<gene>
    <name evidence="9" type="primary">ABSGL_13221.1 scaffold 13659</name>
</gene>
<dbReference type="SUPFAM" id="SSF49562">
    <property type="entry name" value="C2 domain (Calcium/lipid-binding domain, CaLB)"/>
    <property type="match status" value="5"/>
</dbReference>
<feature type="compositionally biased region" description="Low complexity" evidence="6">
    <location>
        <begin position="40"/>
        <end position="52"/>
    </location>
</feature>